<gene>
    <name evidence="4" type="primary">LOC104232939</name>
</gene>
<feature type="non-terminal residue" evidence="4">
    <location>
        <position position="468"/>
    </location>
</feature>
<evidence type="ECO:0000256" key="1">
    <source>
        <dbReference type="SAM" id="MobiDB-lite"/>
    </source>
</evidence>
<dbReference type="Pfam" id="PF10536">
    <property type="entry name" value="PMD"/>
    <property type="match status" value="1"/>
</dbReference>
<name>A0A1U7WX78_NICSY</name>
<dbReference type="AlphaFoldDB" id="A0A1U7WX78"/>
<accession>A0A1U7WX78</accession>
<evidence type="ECO:0000259" key="2">
    <source>
        <dbReference type="Pfam" id="PF10536"/>
    </source>
</evidence>
<evidence type="ECO:0000313" key="4">
    <source>
        <dbReference type="RefSeq" id="XP_009784517.1"/>
    </source>
</evidence>
<dbReference type="PANTHER" id="PTHR46033">
    <property type="entry name" value="PROTEIN MAIN-LIKE 2"/>
    <property type="match status" value="1"/>
</dbReference>
<keyword evidence="3" id="KW-1185">Reference proteome</keyword>
<feature type="compositionally biased region" description="Basic and acidic residues" evidence="1">
    <location>
        <begin position="427"/>
        <end position="439"/>
    </location>
</feature>
<dbReference type="OrthoDB" id="1239749at2759"/>
<feature type="domain" description="Aminotransferase-like plant mobile" evidence="2">
    <location>
        <begin position="65"/>
        <end position="258"/>
    </location>
</feature>
<organism evidence="3 4">
    <name type="scientific">Nicotiana sylvestris</name>
    <name type="common">Wood tobacco</name>
    <name type="synonym">South American tobacco</name>
    <dbReference type="NCBI Taxonomy" id="4096"/>
    <lineage>
        <taxon>Eukaryota</taxon>
        <taxon>Viridiplantae</taxon>
        <taxon>Streptophyta</taxon>
        <taxon>Embryophyta</taxon>
        <taxon>Tracheophyta</taxon>
        <taxon>Spermatophyta</taxon>
        <taxon>Magnoliopsida</taxon>
        <taxon>eudicotyledons</taxon>
        <taxon>Gunneridae</taxon>
        <taxon>Pentapetalae</taxon>
        <taxon>asterids</taxon>
        <taxon>lamiids</taxon>
        <taxon>Solanales</taxon>
        <taxon>Solanaceae</taxon>
        <taxon>Nicotianoideae</taxon>
        <taxon>Nicotianeae</taxon>
        <taxon>Nicotiana</taxon>
    </lineage>
</organism>
<dbReference type="PANTHER" id="PTHR46033:SF8">
    <property type="entry name" value="PROTEIN MAINTENANCE OF MERISTEMS-LIKE"/>
    <property type="match status" value="1"/>
</dbReference>
<proteinExistence type="predicted"/>
<feature type="region of interest" description="Disordered" evidence="1">
    <location>
        <begin position="318"/>
        <end position="380"/>
    </location>
</feature>
<sequence length="468" mass="53225">MRYFNRAAYMDMLHRLTGFRSEDPDVAIGSSRMQLVPIRDHLVQIHDTITDDSAEVDVEQYTRLQMCRASMGTQRDVCGFLPLLQVWVWERFLQLRPPLPQLPANVHIPDLPLACRWVLRRRLAREYHGHHNLPFCRDVLDFLEDAQFIWTPYNEELIGTLPAYCTHGRHIWRASVPLTCLDIVEHHASERVFRQFGFPQSIPTQPAWDPLHYERDDRMRVDDTFIEWLTAQLGIWDSRGDLTPAPQHFPIEVYMAWYRTVSRLFIGNPVHQVDGRYVSYAGRHEALDYSRRLMDVAAQTLQRGRSDQRLAHQPDYVDPATYQRGRGMPRGGGRRAAAAPRRPAGVGRRGRGRRGGPQQGGFEAPADDVAADMGGGMHETDMPSYSLGIYDTPGTSQVTPSGQFLIMGSDFQGVELGRYFPGPSTTDESRPIRDFDSGHRLSYGSSSHAQASCDAATDDYIQDPDTIM</sequence>
<feature type="region of interest" description="Disordered" evidence="1">
    <location>
        <begin position="419"/>
        <end position="468"/>
    </location>
</feature>
<dbReference type="Proteomes" id="UP000189701">
    <property type="component" value="Unplaced"/>
</dbReference>
<protein>
    <submittedName>
        <fullName evidence="4">Uncharacterized protein LOC104232939</fullName>
    </submittedName>
</protein>
<dbReference type="InterPro" id="IPR019557">
    <property type="entry name" value="AminoTfrase-like_pln_mobile"/>
</dbReference>
<dbReference type="InterPro" id="IPR044824">
    <property type="entry name" value="MAIN-like"/>
</dbReference>
<reference evidence="3" key="1">
    <citation type="journal article" date="2013" name="Genome Biol.">
        <title>Reference genomes and transcriptomes of Nicotiana sylvestris and Nicotiana tomentosiformis.</title>
        <authorList>
            <person name="Sierro N."/>
            <person name="Battey J.N."/>
            <person name="Ouadi S."/>
            <person name="Bovet L."/>
            <person name="Goepfert S."/>
            <person name="Bakaher N."/>
            <person name="Peitsch M.C."/>
            <person name="Ivanov N.V."/>
        </authorList>
    </citation>
    <scope>NUCLEOTIDE SEQUENCE [LARGE SCALE GENOMIC DNA]</scope>
</reference>
<dbReference type="RefSeq" id="XP_009784517.1">
    <property type="nucleotide sequence ID" value="XM_009786215.1"/>
</dbReference>
<reference evidence="4" key="2">
    <citation type="submission" date="2025-08" db="UniProtKB">
        <authorList>
            <consortium name="RefSeq"/>
        </authorList>
    </citation>
    <scope>IDENTIFICATION</scope>
    <source>
        <tissue evidence="4">Leaf</tissue>
    </source>
</reference>
<evidence type="ECO:0000313" key="3">
    <source>
        <dbReference type="Proteomes" id="UP000189701"/>
    </source>
</evidence>
<dbReference type="GO" id="GO:0010073">
    <property type="term" value="P:meristem maintenance"/>
    <property type="evidence" value="ECO:0007669"/>
    <property type="project" value="InterPro"/>
</dbReference>
<feature type="compositionally biased region" description="Low complexity" evidence="1">
    <location>
        <begin position="335"/>
        <end position="346"/>
    </location>
</feature>